<dbReference type="AlphaFoldDB" id="A0A165UPE8"/>
<reference evidence="2 3" key="1">
    <citation type="journal article" date="2016" name="Mol. Biol. Evol.">
        <title>Comparative Genomics of Early-Diverging Mushroom-Forming Fungi Provides Insights into the Origins of Lignocellulose Decay Capabilities.</title>
        <authorList>
            <person name="Nagy L.G."/>
            <person name="Riley R."/>
            <person name="Tritt A."/>
            <person name="Adam C."/>
            <person name="Daum C."/>
            <person name="Floudas D."/>
            <person name="Sun H."/>
            <person name="Yadav J.S."/>
            <person name="Pangilinan J."/>
            <person name="Larsson K.H."/>
            <person name="Matsuura K."/>
            <person name="Barry K."/>
            <person name="Labutti K."/>
            <person name="Kuo R."/>
            <person name="Ohm R.A."/>
            <person name="Bhattacharya S.S."/>
            <person name="Shirouzu T."/>
            <person name="Yoshinaga Y."/>
            <person name="Martin F.M."/>
            <person name="Grigoriev I.V."/>
            <person name="Hibbett D.S."/>
        </authorList>
    </citation>
    <scope>NUCLEOTIDE SEQUENCE [LARGE SCALE GENOMIC DNA]</scope>
    <source>
        <strain evidence="2 3">HHB14362 ss-1</strain>
    </source>
</reference>
<dbReference type="Pfam" id="PF13532">
    <property type="entry name" value="2OG-FeII_Oxy_2"/>
    <property type="match status" value="1"/>
</dbReference>
<dbReference type="GO" id="GO:0016706">
    <property type="term" value="F:2-oxoglutarate-dependent dioxygenase activity"/>
    <property type="evidence" value="ECO:0007669"/>
    <property type="project" value="TreeGrafter"/>
</dbReference>
<dbReference type="PANTHER" id="PTHR21052">
    <property type="entry name" value="SPERMATOGENESIS ASSOCIATED 11-RELATED"/>
    <property type="match status" value="1"/>
</dbReference>
<dbReference type="InterPro" id="IPR037151">
    <property type="entry name" value="AlkB-like_sf"/>
</dbReference>
<name>A0A165UPE8_9AGAM</name>
<dbReference type="EMBL" id="KV425557">
    <property type="protein sequence ID" value="KZT28489.1"/>
    <property type="molecule type" value="Genomic_DNA"/>
</dbReference>
<keyword evidence="3" id="KW-1185">Reference proteome</keyword>
<gene>
    <name evidence="2" type="ORF">NEOLEDRAFT_1239451</name>
</gene>
<dbReference type="InterPro" id="IPR032870">
    <property type="entry name" value="ALKBH7-like"/>
</dbReference>
<dbReference type="GO" id="GO:0005759">
    <property type="term" value="C:mitochondrial matrix"/>
    <property type="evidence" value="ECO:0007669"/>
    <property type="project" value="TreeGrafter"/>
</dbReference>
<feature type="domain" description="Alpha-ketoglutarate-dependent dioxygenase AlkB-like" evidence="1">
    <location>
        <begin position="120"/>
        <end position="248"/>
    </location>
</feature>
<dbReference type="InParanoid" id="A0A165UPE8"/>
<accession>A0A165UPE8</accession>
<dbReference type="PANTHER" id="PTHR21052:SF0">
    <property type="entry name" value="ALPHA-KETOGLUTARATE-DEPENDENT DIOXYGENASE ALKB HOMOLOG 7, MITOCHONDRIAL"/>
    <property type="match status" value="1"/>
</dbReference>
<dbReference type="Proteomes" id="UP000076761">
    <property type="component" value="Unassembled WGS sequence"/>
</dbReference>
<protein>
    <recommendedName>
        <fullName evidence="1">Alpha-ketoglutarate-dependent dioxygenase AlkB-like domain-containing protein</fullName>
    </recommendedName>
</protein>
<dbReference type="STRING" id="1314782.A0A165UPE8"/>
<dbReference type="GO" id="GO:0006631">
    <property type="term" value="P:fatty acid metabolic process"/>
    <property type="evidence" value="ECO:0007669"/>
    <property type="project" value="TreeGrafter"/>
</dbReference>
<proteinExistence type="predicted"/>
<evidence type="ECO:0000313" key="3">
    <source>
        <dbReference type="Proteomes" id="UP000076761"/>
    </source>
</evidence>
<dbReference type="GO" id="GO:0006974">
    <property type="term" value="P:DNA damage response"/>
    <property type="evidence" value="ECO:0007669"/>
    <property type="project" value="InterPro"/>
</dbReference>
<dbReference type="InterPro" id="IPR027450">
    <property type="entry name" value="AlkB-like"/>
</dbReference>
<dbReference type="SUPFAM" id="SSF51197">
    <property type="entry name" value="Clavaminate synthase-like"/>
    <property type="match status" value="1"/>
</dbReference>
<evidence type="ECO:0000313" key="2">
    <source>
        <dbReference type="EMBL" id="KZT28489.1"/>
    </source>
</evidence>
<organism evidence="2 3">
    <name type="scientific">Neolentinus lepideus HHB14362 ss-1</name>
    <dbReference type="NCBI Taxonomy" id="1314782"/>
    <lineage>
        <taxon>Eukaryota</taxon>
        <taxon>Fungi</taxon>
        <taxon>Dikarya</taxon>
        <taxon>Basidiomycota</taxon>
        <taxon>Agaricomycotina</taxon>
        <taxon>Agaricomycetes</taxon>
        <taxon>Gloeophyllales</taxon>
        <taxon>Gloeophyllaceae</taxon>
        <taxon>Neolentinus</taxon>
    </lineage>
</organism>
<dbReference type="OrthoDB" id="28127at2759"/>
<sequence>MNLCRLKAATVVTRAGARRTSSGIGTLKRCASSTFASFVHGRLPPEFTFLPYYFSLPEQCLLLRAALMKLDSVDRRQARRHRKSLPPPIVCDSPTTAADIFLPDQYYLFEQGHYDGVIRNYRETHITTWPESEIEGLTPVIKRLYDMAPTKNVQTHILHLATDGEIIPHVDNVTASGTWILGVSLGAERVLRLESLDGTDFFEVLLPSGSLYIQRDDTRYNYQHSILMDRGTRGRQVQGGQRISIMIRDLFQPSQ</sequence>
<dbReference type="Gene3D" id="2.60.120.590">
    <property type="entry name" value="Alpha-ketoglutarate-dependent dioxygenase AlkB-like"/>
    <property type="match status" value="1"/>
</dbReference>
<evidence type="ECO:0000259" key="1">
    <source>
        <dbReference type="Pfam" id="PF13532"/>
    </source>
</evidence>